<dbReference type="PANTHER" id="PTHR22722">
    <property type="entry name" value="LOW-DENSITY LIPOPROTEIN RECEPTOR-RELATED PROTEIN 2-RELATED"/>
    <property type="match status" value="1"/>
</dbReference>
<dbReference type="SMART" id="SM00179">
    <property type="entry name" value="EGF_CA"/>
    <property type="match status" value="6"/>
</dbReference>
<feature type="repeat" description="LDL-receptor class B" evidence="14">
    <location>
        <begin position="451"/>
        <end position="494"/>
    </location>
</feature>
<feature type="disulfide bond" evidence="13">
    <location>
        <begin position="1023"/>
        <end position="1035"/>
    </location>
</feature>
<keyword evidence="5 15" id="KW-0812">Transmembrane</keyword>
<dbReference type="InterPro" id="IPR018097">
    <property type="entry name" value="EGF_Ca-bd_CS"/>
</dbReference>
<evidence type="ECO:0000256" key="15">
    <source>
        <dbReference type="SAM" id="Phobius"/>
    </source>
</evidence>
<feature type="disulfide bond" evidence="13">
    <location>
        <begin position="1190"/>
        <end position="1208"/>
    </location>
</feature>
<protein>
    <recommendedName>
        <fullName evidence="17">EGF-like domain-containing protein</fullName>
    </recommendedName>
</protein>
<dbReference type="CDD" id="cd00054">
    <property type="entry name" value="EGF_CA"/>
    <property type="match status" value="2"/>
</dbReference>
<keyword evidence="7" id="KW-0677">Repeat</keyword>
<feature type="disulfide bond" evidence="13">
    <location>
        <begin position="1121"/>
        <end position="1136"/>
    </location>
</feature>
<evidence type="ECO:0000256" key="13">
    <source>
        <dbReference type="PROSITE-ProRule" id="PRU00124"/>
    </source>
</evidence>
<feature type="transmembrane region" description="Helical" evidence="15">
    <location>
        <begin position="1686"/>
        <end position="1710"/>
    </location>
</feature>
<feature type="disulfide bond" evidence="13">
    <location>
        <begin position="987"/>
        <end position="1005"/>
    </location>
</feature>
<dbReference type="FunFam" id="4.10.400.10:FF:000011">
    <property type="entry name" value="Low-density lipoprotein receptor-related protein 1"/>
    <property type="match status" value="1"/>
</dbReference>
<evidence type="ECO:0000256" key="14">
    <source>
        <dbReference type="PROSITE-ProRule" id="PRU00461"/>
    </source>
</evidence>
<dbReference type="FunFam" id="2.10.25.10:FF:000009">
    <property type="entry name" value="Low-density lipoprotein receptor isoform 1"/>
    <property type="match status" value="1"/>
</dbReference>
<dbReference type="PROSITE" id="PS01209">
    <property type="entry name" value="LDLRA_1"/>
    <property type="match status" value="8"/>
</dbReference>
<dbReference type="GO" id="GO:0005509">
    <property type="term" value="F:calcium ion binding"/>
    <property type="evidence" value="ECO:0007669"/>
    <property type="project" value="InterPro"/>
</dbReference>
<dbReference type="GO" id="GO:0042562">
    <property type="term" value="F:hormone binding"/>
    <property type="evidence" value="ECO:0007669"/>
    <property type="project" value="TreeGrafter"/>
</dbReference>
<accession>A0A9P0FC92</accession>
<feature type="disulfide bond" evidence="13">
    <location>
        <begin position="1109"/>
        <end position="1127"/>
    </location>
</feature>
<dbReference type="CDD" id="cd00112">
    <property type="entry name" value="LDLa"/>
    <property type="match status" value="12"/>
</dbReference>
<evidence type="ECO:0000256" key="8">
    <source>
        <dbReference type="ARBA" id="ARBA00022989"/>
    </source>
</evidence>
<dbReference type="FunFam" id="2.120.10.30:FF:000241">
    <property type="entry name" value="Low-density lipoprotein receptor-related protein 6"/>
    <property type="match status" value="1"/>
</dbReference>
<feature type="disulfide bond" evidence="13">
    <location>
        <begin position="959"/>
        <end position="974"/>
    </location>
</feature>
<dbReference type="GO" id="GO:0006898">
    <property type="term" value="P:receptor-mediated endocytosis"/>
    <property type="evidence" value="ECO:0007669"/>
    <property type="project" value="TreeGrafter"/>
</dbReference>
<dbReference type="Proteomes" id="UP001154078">
    <property type="component" value="Chromosome 2"/>
</dbReference>
<proteinExistence type="predicted"/>
<dbReference type="GO" id="GO:0016324">
    <property type="term" value="C:apical plasma membrane"/>
    <property type="evidence" value="ECO:0007669"/>
    <property type="project" value="TreeGrafter"/>
</dbReference>
<feature type="domain" description="EGF-like" evidence="17">
    <location>
        <begin position="264"/>
        <end position="278"/>
    </location>
</feature>
<feature type="disulfide bond" evidence="13">
    <location>
        <begin position="1183"/>
        <end position="1195"/>
    </location>
</feature>
<feature type="disulfide bond" evidence="13">
    <location>
        <begin position="79"/>
        <end position="97"/>
    </location>
</feature>
<feature type="chain" id="PRO_5040305680" description="EGF-like domain-containing protein" evidence="16">
    <location>
        <begin position="19"/>
        <end position="1770"/>
    </location>
</feature>
<dbReference type="Pfam" id="PF00057">
    <property type="entry name" value="Ldl_recept_a"/>
    <property type="match status" value="13"/>
</dbReference>
<dbReference type="SMART" id="SM00135">
    <property type="entry name" value="LY"/>
    <property type="match status" value="9"/>
</dbReference>
<feature type="disulfide bond" evidence="13">
    <location>
        <begin position="1069"/>
        <end position="1087"/>
    </location>
</feature>
<keyword evidence="2" id="KW-1003">Cell membrane</keyword>
<comment type="caution">
    <text evidence="13">Lacks conserved residue(s) required for the propagation of feature annotation.</text>
</comment>
<feature type="disulfide bond" evidence="13">
    <location>
        <begin position="126"/>
        <end position="144"/>
    </location>
</feature>
<feature type="disulfide bond" evidence="13">
    <location>
        <begin position="1165"/>
        <end position="1180"/>
    </location>
</feature>
<evidence type="ECO:0000313" key="18">
    <source>
        <dbReference type="EMBL" id="CAH0549992.1"/>
    </source>
</evidence>
<dbReference type="PROSITE" id="PS01187">
    <property type="entry name" value="EGF_CA"/>
    <property type="match status" value="2"/>
</dbReference>
<dbReference type="InterPro" id="IPR051221">
    <property type="entry name" value="LDLR-related"/>
</dbReference>
<evidence type="ECO:0000256" key="5">
    <source>
        <dbReference type="ARBA" id="ARBA00022692"/>
    </source>
</evidence>
<evidence type="ECO:0000256" key="10">
    <source>
        <dbReference type="ARBA" id="ARBA00023157"/>
    </source>
</evidence>
<evidence type="ECO:0000256" key="1">
    <source>
        <dbReference type="ARBA" id="ARBA00004251"/>
    </source>
</evidence>
<evidence type="ECO:0000256" key="4">
    <source>
        <dbReference type="ARBA" id="ARBA00022583"/>
    </source>
</evidence>
<keyword evidence="6 16" id="KW-0732">Signal</keyword>
<evidence type="ECO:0000256" key="16">
    <source>
        <dbReference type="SAM" id="SignalP"/>
    </source>
</evidence>
<sequence length="1770" mass="197410">MKLCTGVLLLGAVVSSQAFLDSLIFTLTKNNCKPQEFGCRNSRCVPLSKRCDSSNDCLDFSDEEDCDIYLCKEPRYFKCHNDRCVSKSFVCDGENDCEDFSDEKNCDNFKLSFQANSSCAKGEWQCKDKLCISEEWVCNGESDCLDGSDETIGCSTKIECDGFKCSNGHCIPNEWVCDGHDDCIDNSDEKECENHINPNLCTHDAGKFLCGDNKTCIDLAKVCDGSPQCPDKSDESPVCKLPAMSCEKRGCKHQCLQLPTGPTCVCPKGYKTVDEVHCEEINECEIYGICDQKCRNTPGSYECYCDDKYILQSDNRTCLANGGEAMMVFSSKTEIRAITLNTEIYFPIAKHLKQVVGVQYDGHHVYWTDIFSEHESIVRSIEDGSQRELLVTAGLGLPEDLAVDWVTGNIYFTDAEKQHIGVCNTDGSHCTVLVNRDIRKPRAICLNHVDGEMYWTDWGKPAQIAVASMDGTNDKPFVTNDIHWPNGLTLDLPNERIYWTDARKMSLESIKLDGTDRRIVLNGIVKHPYAIAVFEDRLFWSDWATHSIQYCNKFTGKNHTTLIKENREYIYGVSIYHSAMRSRNENPCLLAFCSDLCLLSGKGYKCACPQNKELSSDRHTCKDVERKQMLILGAKNSLVLIEHQILGKHDIAELPVAIKKVGALAYNSASDVLYVSDLGVKEIIAINLKTFDSKPLNIDGLGRVTCMDYDHLGNNLYVCDESKSAVEVINLSTMTSTIILHDLEGEIPESIALIPEEGVMFVGLKKKNRRECHIDRMLMDGTGRTHAIESGLIGPLSLSFDYKYYRVFWSDAGTGNIESTSVDGDDRHGFRMLATSPISLTILDNDIFWVNQYSKRVYWAPRNATTTANKKVTLDIPEDQENLYILSTIPKKIGDSLCHLNNGNCSHICLVSHKASACACPVGMVLDADRRSCLKKLECEDNEFLCHKSDKCVLRSMLCNGNKECPQGEDEEDCVKPHHCPLGHFQCGNGECIKEQMVCDHHFDCRDKSDEQNCELKVTGQKCAPDHFACGDGKCIAERFICDGVKDCLDESDEVNCKSATCESTQFRCKSGTCIPKSWECDHEYDCVDFSDEHKGCAANTCSPDMFTCTNGKCISSKLVCDKTNDCGDHSDETICQTTLQGNCGIDEFPCASNTSICVMNAARCNGTSECPQHEDEKDCSSCNVDEFSCGNGKCIPAQWLCDKVDDCGDKTDEQPELCEHNKTLPGHQAPCSYGYRCQSGACITKDLLCNGKHDCYDGSDEDGLCKTSCEGVLNPCSQKCIKTPVGPTCECNEGFELSGDGHTCKDIDECAMDPPICSQLCVNKDGGYECDCFQGFMLKADKSSCKAEGYPMSMLYTADNQIRELKKQTNSLNIVYGDETPKITGIDVAVASQFVYFSIENTGTVHRINTASKKREYMEHVGQPQKLAVDWSTNNVYYVNSESRAKSISICNFDDKICTKLINVDLHRQVTALAVDSVNKHLFYSLTSWWVFNSPSYVIYKCNLDGTGTQELVKSTTGFVTGMTFDLNKQFLYYVDQHNNAIKTVEYNGERNAVLFANLTRPISVRFFEDQLYYSAVGGFMSKCKLYAPRSCDSFKIHSYSSELFAINQDSVQPKVEDPCGNNTCTHLCVPSVAGYKCLCEDGALINPRDACASVLRESEDDTSRPFHEVHQVQMLDGGKTRTSGAVIVTAVLVPLCLVLFGILLYVVVKKKSSGKFNIKMKFYNPNYQRKGDELDKPILNPNQHEFTNPNYCESGLRHHSSEDNLIMD</sequence>
<dbReference type="Pfam" id="PF12662">
    <property type="entry name" value="cEGF"/>
    <property type="match status" value="1"/>
</dbReference>
<dbReference type="PROSITE" id="PS50068">
    <property type="entry name" value="LDLRA_2"/>
    <property type="match status" value="13"/>
</dbReference>
<dbReference type="GO" id="GO:0043235">
    <property type="term" value="C:receptor complex"/>
    <property type="evidence" value="ECO:0007669"/>
    <property type="project" value="TreeGrafter"/>
</dbReference>
<evidence type="ECO:0000256" key="2">
    <source>
        <dbReference type="ARBA" id="ARBA00022475"/>
    </source>
</evidence>
<reference evidence="18" key="1">
    <citation type="submission" date="2021-12" db="EMBL/GenBank/DDBJ databases">
        <authorList>
            <person name="King R."/>
        </authorList>
    </citation>
    <scope>NUCLEOTIDE SEQUENCE</scope>
</reference>
<feature type="repeat" description="LDL-receptor class B" evidence="14">
    <location>
        <begin position="495"/>
        <end position="537"/>
    </location>
</feature>
<keyword evidence="10 13" id="KW-1015">Disulfide bond</keyword>
<evidence type="ECO:0000256" key="7">
    <source>
        <dbReference type="ARBA" id="ARBA00022737"/>
    </source>
</evidence>
<dbReference type="PANTHER" id="PTHR22722:SF14">
    <property type="entry name" value="MEGALIN, ISOFORM A"/>
    <property type="match status" value="1"/>
</dbReference>
<dbReference type="InterPro" id="IPR036055">
    <property type="entry name" value="LDL_receptor-like_sf"/>
</dbReference>
<feature type="disulfide bond" evidence="13">
    <location>
        <begin position="999"/>
        <end position="1014"/>
    </location>
</feature>
<feature type="disulfide bond" evidence="13">
    <location>
        <begin position="1030"/>
        <end position="1048"/>
    </location>
</feature>
<evidence type="ECO:0000256" key="12">
    <source>
        <dbReference type="ARBA" id="ARBA00023180"/>
    </source>
</evidence>
<dbReference type="InterPro" id="IPR049883">
    <property type="entry name" value="NOTCH1_EGF-like"/>
</dbReference>
<dbReference type="OrthoDB" id="8831087at2759"/>
<evidence type="ECO:0000256" key="3">
    <source>
        <dbReference type="ARBA" id="ARBA00022536"/>
    </source>
</evidence>
<evidence type="ECO:0000256" key="9">
    <source>
        <dbReference type="ARBA" id="ARBA00023136"/>
    </source>
</evidence>
<feature type="disulfide bond" evidence="13">
    <location>
        <begin position="91"/>
        <end position="106"/>
    </location>
</feature>
<comment type="subcellular location">
    <subcellularLocation>
        <location evidence="1">Cell membrane</location>
        <topology evidence="1">Single-pass type I membrane protein</topology>
    </subcellularLocation>
</comment>
<feature type="disulfide bond" evidence="13">
    <location>
        <begin position="1062"/>
        <end position="1074"/>
    </location>
</feature>
<dbReference type="InterPro" id="IPR002172">
    <property type="entry name" value="LDrepeatLR_classA_rpt"/>
</dbReference>
<gene>
    <name evidence="18" type="ORF">MELIAE_LOCUS2918</name>
</gene>
<feature type="disulfide bond" evidence="13">
    <location>
        <begin position="1102"/>
        <end position="1114"/>
    </location>
</feature>
<keyword evidence="19" id="KW-1185">Reference proteome</keyword>
<dbReference type="FunFam" id="2.10.25.10:FF:000119">
    <property type="entry name" value="vitamin K-dependent protein S"/>
    <property type="match status" value="1"/>
</dbReference>
<name>A0A9P0FC92_BRAAE</name>
<feature type="repeat" description="LDL-receptor class B" evidence="14">
    <location>
        <begin position="408"/>
        <end position="450"/>
    </location>
</feature>
<dbReference type="Pfam" id="PF07645">
    <property type="entry name" value="EGF_CA"/>
    <property type="match status" value="1"/>
</dbReference>
<dbReference type="InterPro" id="IPR026823">
    <property type="entry name" value="cEGF"/>
</dbReference>
<evidence type="ECO:0000256" key="11">
    <source>
        <dbReference type="ARBA" id="ARBA00023170"/>
    </source>
</evidence>
<keyword evidence="9 15" id="KW-0472">Membrane</keyword>
<feature type="repeat" description="LDL-receptor class B" evidence="14">
    <location>
        <begin position="363"/>
        <end position="407"/>
    </location>
</feature>
<dbReference type="Pfam" id="PF14670">
    <property type="entry name" value="FXa_inhibition"/>
    <property type="match status" value="1"/>
</dbReference>
<dbReference type="Gene3D" id="2.120.10.30">
    <property type="entry name" value="TolB, C-terminal domain"/>
    <property type="match status" value="3"/>
</dbReference>
<feature type="disulfide bond" evidence="13">
    <location>
        <begin position="980"/>
        <end position="992"/>
    </location>
</feature>
<dbReference type="InterPro" id="IPR011042">
    <property type="entry name" value="6-blade_b-propeller_TolB-like"/>
</dbReference>
<feature type="signal peptide" evidence="16">
    <location>
        <begin position="1"/>
        <end position="18"/>
    </location>
</feature>
<dbReference type="SMART" id="SM00181">
    <property type="entry name" value="EGF"/>
    <property type="match status" value="9"/>
</dbReference>
<feature type="disulfide bond" evidence="13">
    <location>
        <begin position="1238"/>
        <end position="1256"/>
    </location>
</feature>
<keyword evidence="4" id="KW-0254">Endocytosis</keyword>
<keyword evidence="3" id="KW-0245">EGF-like domain</keyword>
<dbReference type="FunFam" id="4.10.400.10:FF:000065">
    <property type="entry name" value="Transmembrane protease serine 7"/>
    <property type="match status" value="2"/>
</dbReference>
<dbReference type="SUPFAM" id="SSF57424">
    <property type="entry name" value="LDL receptor-like module"/>
    <property type="match status" value="13"/>
</dbReference>
<evidence type="ECO:0000256" key="6">
    <source>
        <dbReference type="ARBA" id="ARBA00022729"/>
    </source>
</evidence>
<dbReference type="PROSITE" id="PS51120">
    <property type="entry name" value="LDLRB"/>
    <property type="match status" value="4"/>
</dbReference>
<organism evidence="18 19">
    <name type="scientific">Brassicogethes aeneus</name>
    <name type="common">Rape pollen beetle</name>
    <name type="synonym">Meligethes aeneus</name>
    <dbReference type="NCBI Taxonomy" id="1431903"/>
    <lineage>
        <taxon>Eukaryota</taxon>
        <taxon>Metazoa</taxon>
        <taxon>Ecdysozoa</taxon>
        <taxon>Arthropoda</taxon>
        <taxon>Hexapoda</taxon>
        <taxon>Insecta</taxon>
        <taxon>Pterygota</taxon>
        <taxon>Neoptera</taxon>
        <taxon>Endopterygota</taxon>
        <taxon>Coleoptera</taxon>
        <taxon>Polyphaga</taxon>
        <taxon>Cucujiformia</taxon>
        <taxon>Nitidulidae</taxon>
        <taxon>Meligethinae</taxon>
        <taxon>Brassicogethes</taxon>
    </lineage>
</organism>
<dbReference type="SUPFAM" id="SSF63825">
    <property type="entry name" value="YWTD domain"/>
    <property type="match status" value="3"/>
</dbReference>
<feature type="disulfide bond" evidence="13">
    <location>
        <begin position="119"/>
        <end position="131"/>
    </location>
</feature>
<feature type="disulfide bond" evidence="13">
    <location>
        <begin position="51"/>
        <end position="66"/>
    </location>
</feature>
<feature type="disulfide bond" evidence="13">
    <location>
        <begin position="32"/>
        <end position="44"/>
    </location>
</feature>
<dbReference type="InterPro" id="IPR023415">
    <property type="entry name" value="LDLR_class-A_CS"/>
</dbReference>
<dbReference type="Pfam" id="PF00058">
    <property type="entry name" value="Ldl_recept_b"/>
    <property type="match status" value="3"/>
</dbReference>
<feature type="disulfide bond" evidence="13">
    <location>
        <begin position="39"/>
        <end position="57"/>
    </location>
</feature>
<feature type="disulfide bond" evidence="13">
    <location>
        <begin position="1042"/>
        <end position="1057"/>
    </location>
</feature>
<keyword evidence="11" id="KW-0675">Receptor</keyword>
<keyword evidence="12" id="KW-0325">Glycoprotein</keyword>
<evidence type="ECO:0000259" key="17">
    <source>
        <dbReference type="PROSITE" id="PS01186"/>
    </source>
</evidence>
<dbReference type="FunFam" id="4.10.400.10:FF:000034">
    <property type="entry name" value="Low-density lipoprotein receptor-related protein 2"/>
    <property type="match status" value="2"/>
</dbReference>
<dbReference type="SUPFAM" id="SSF57196">
    <property type="entry name" value="EGF/Laminin"/>
    <property type="match status" value="5"/>
</dbReference>
<dbReference type="InterPro" id="IPR000033">
    <property type="entry name" value="LDLR_classB_rpt"/>
</dbReference>
<dbReference type="EMBL" id="OV121133">
    <property type="protein sequence ID" value="CAH0549992.1"/>
    <property type="molecule type" value="Genomic_DNA"/>
</dbReference>
<feature type="disulfide bond" evidence="13">
    <location>
        <begin position="177"/>
        <end position="192"/>
    </location>
</feature>
<dbReference type="InterPro" id="IPR000742">
    <property type="entry name" value="EGF"/>
</dbReference>
<keyword evidence="8 15" id="KW-1133">Transmembrane helix</keyword>
<dbReference type="Gene3D" id="2.10.25.10">
    <property type="entry name" value="Laminin"/>
    <property type="match status" value="4"/>
</dbReference>
<feature type="disulfide bond" evidence="13">
    <location>
        <begin position="165"/>
        <end position="183"/>
    </location>
</feature>
<evidence type="ECO:0000313" key="19">
    <source>
        <dbReference type="Proteomes" id="UP001154078"/>
    </source>
</evidence>
<dbReference type="Gene3D" id="4.10.400.10">
    <property type="entry name" value="Low-density Lipoprotein Receptor"/>
    <property type="match status" value="13"/>
</dbReference>
<feature type="domain" description="EGF-like" evidence="17">
    <location>
        <begin position="1331"/>
        <end position="1346"/>
    </location>
</feature>
<dbReference type="SMART" id="SM00192">
    <property type="entry name" value="LDLa"/>
    <property type="match status" value="13"/>
</dbReference>
<dbReference type="InterPro" id="IPR001881">
    <property type="entry name" value="EGF-like_Ca-bd_dom"/>
</dbReference>
<dbReference type="PROSITE" id="PS01186">
    <property type="entry name" value="EGF_2"/>
    <property type="match status" value="2"/>
</dbReference>
<dbReference type="PRINTS" id="PR00261">
    <property type="entry name" value="LDLRECEPTOR"/>
</dbReference>